<comment type="caution">
    <text evidence="2">The sequence shown here is derived from an EMBL/GenBank/DDBJ whole genome shotgun (WGS) entry which is preliminary data.</text>
</comment>
<gene>
    <name evidence="2" type="ORF">LCGC14_2198040</name>
</gene>
<accession>A0A0F9E4P2</accession>
<feature type="region of interest" description="Disordered" evidence="1">
    <location>
        <begin position="53"/>
        <end position="103"/>
    </location>
</feature>
<protein>
    <submittedName>
        <fullName evidence="2">Uncharacterized protein</fullName>
    </submittedName>
</protein>
<sequence>MPDRKTRAKQLQRLNKPKKPVVLLKGNKRKPKVIIPPKAGIPAGLAEAARKAKVARAARDDKVKVTPKKKLPRPKNPAPPFPNERGEFDAAGKVGVSERSTLE</sequence>
<reference evidence="2" key="1">
    <citation type="journal article" date="2015" name="Nature">
        <title>Complex archaea that bridge the gap between prokaryotes and eukaryotes.</title>
        <authorList>
            <person name="Spang A."/>
            <person name="Saw J.H."/>
            <person name="Jorgensen S.L."/>
            <person name="Zaremba-Niedzwiedzka K."/>
            <person name="Martijn J."/>
            <person name="Lind A.E."/>
            <person name="van Eijk R."/>
            <person name="Schleper C."/>
            <person name="Guy L."/>
            <person name="Ettema T.J."/>
        </authorList>
    </citation>
    <scope>NUCLEOTIDE SEQUENCE</scope>
</reference>
<dbReference type="AlphaFoldDB" id="A0A0F9E4P2"/>
<evidence type="ECO:0000313" key="2">
    <source>
        <dbReference type="EMBL" id="KKL61166.1"/>
    </source>
</evidence>
<proteinExistence type="predicted"/>
<organism evidence="2">
    <name type="scientific">marine sediment metagenome</name>
    <dbReference type="NCBI Taxonomy" id="412755"/>
    <lineage>
        <taxon>unclassified sequences</taxon>
        <taxon>metagenomes</taxon>
        <taxon>ecological metagenomes</taxon>
    </lineage>
</organism>
<evidence type="ECO:0000256" key="1">
    <source>
        <dbReference type="SAM" id="MobiDB-lite"/>
    </source>
</evidence>
<name>A0A0F9E4P2_9ZZZZ</name>
<dbReference type="EMBL" id="LAZR01028902">
    <property type="protein sequence ID" value="KKL61166.1"/>
    <property type="molecule type" value="Genomic_DNA"/>
</dbReference>